<dbReference type="GO" id="GO:0008194">
    <property type="term" value="F:UDP-glycosyltransferase activity"/>
    <property type="evidence" value="ECO:0007669"/>
    <property type="project" value="InterPro"/>
</dbReference>
<proteinExistence type="predicted"/>
<gene>
    <name evidence="2" type="ORF">CLV46_0323</name>
</gene>
<dbReference type="Gene3D" id="3.40.50.2000">
    <property type="entry name" value="Glycogen Phosphorylase B"/>
    <property type="match status" value="2"/>
</dbReference>
<dbReference type="Pfam" id="PF06722">
    <property type="entry name" value="EryCIII-like_C"/>
    <property type="match status" value="1"/>
</dbReference>
<comment type="caution">
    <text evidence="2">The sequence shown here is derived from an EMBL/GenBank/DDBJ whole genome shotgun (WGS) entry which is preliminary data.</text>
</comment>
<dbReference type="GO" id="GO:0016758">
    <property type="term" value="F:hexosyltransferase activity"/>
    <property type="evidence" value="ECO:0007669"/>
    <property type="project" value="UniProtKB-ARBA"/>
</dbReference>
<keyword evidence="2" id="KW-0808">Transferase</keyword>
<dbReference type="SUPFAM" id="SSF53756">
    <property type="entry name" value="UDP-Glycosyltransferase/glycogen phosphorylase"/>
    <property type="match status" value="1"/>
</dbReference>
<keyword evidence="3" id="KW-1185">Reference proteome</keyword>
<dbReference type="InterPro" id="IPR050426">
    <property type="entry name" value="Glycosyltransferase_28"/>
</dbReference>
<organism evidence="2 3">
    <name type="scientific">Diaminobutyricimonas aerilata</name>
    <dbReference type="NCBI Taxonomy" id="1162967"/>
    <lineage>
        <taxon>Bacteria</taxon>
        <taxon>Bacillati</taxon>
        <taxon>Actinomycetota</taxon>
        <taxon>Actinomycetes</taxon>
        <taxon>Micrococcales</taxon>
        <taxon>Microbacteriaceae</taxon>
        <taxon>Diaminobutyricimonas</taxon>
    </lineage>
</organism>
<protein>
    <submittedName>
        <fullName evidence="2">MGT family glycosyltransferase</fullName>
    </submittedName>
</protein>
<dbReference type="InterPro" id="IPR002213">
    <property type="entry name" value="UDP_glucos_trans"/>
</dbReference>
<dbReference type="RefSeq" id="WP_100363180.1">
    <property type="nucleotide sequence ID" value="NZ_PGFF01000001.1"/>
</dbReference>
<accession>A0A2M9CFT6</accession>
<evidence type="ECO:0000313" key="2">
    <source>
        <dbReference type="EMBL" id="PJJ70796.1"/>
    </source>
</evidence>
<dbReference type="GO" id="GO:0017000">
    <property type="term" value="P:antibiotic biosynthetic process"/>
    <property type="evidence" value="ECO:0007669"/>
    <property type="project" value="UniProtKB-ARBA"/>
</dbReference>
<reference evidence="2 3" key="1">
    <citation type="submission" date="2017-11" db="EMBL/GenBank/DDBJ databases">
        <title>Genomic Encyclopedia of Archaeal and Bacterial Type Strains, Phase II (KMG-II): From Individual Species to Whole Genera.</title>
        <authorList>
            <person name="Goeker M."/>
        </authorList>
    </citation>
    <scope>NUCLEOTIDE SEQUENCE [LARGE SCALE GENOMIC DNA]</scope>
    <source>
        <strain evidence="2 3">DSM 27393</strain>
    </source>
</reference>
<dbReference type="CDD" id="cd03784">
    <property type="entry name" value="GT1_Gtf-like"/>
    <property type="match status" value="1"/>
</dbReference>
<dbReference type="PANTHER" id="PTHR48050:SF13">
    <property type="entry name" value="STEROL 3-BETA-GLUCOSYLTRANSFERASE UGT80A2"/>
    <property type="match status" value="1"/>
</dbReference>
<dbReference type="EMBL" id="PGFF01000001">
    <property type="protein sequence ID" value="PJJ70796.1"/>
    <property type="molecule type" value="Genomic_DNA"/>
</dbReference>
<evidence type="ECO:0000313" key="3">
    <source>
        <dbReference type="Proteomes" id="UP000228758"/>
    </source>
</evidence>
<dbReference type="InterPro" id="IPR010610">
    <property type="entry name" value="EryCIII-like_C"/>
</dbReference>
<dbReference type="AlphaFoldDB" id="A0A2M9CFT6"/>
<dbReference type="Proteomes" id="UP000228758">
    <property type="component" value="Unassembled WGS sequence"/>
</dbReference>
<evidence type="ECO:0000259" key="1">
    <source>
        <dbReference type="Pfam" id="PF06722"/>
    </source>
</evidence>
<dbReference type="OrthoDB" id="6620093at2"/>
<feature type="domain" description="Erythromycin biosynthesis protein CIII-like C-terminal" evidence="1">
    <location>
        <begin position="224"/>
        <end position="366"/>
    </location>
</feature>
<sequence length="370" mass="38772">MRTLLSFAGGSGHLDPLLPVARALAAAGHEVAVRGSAEHVFRARENGLEPLVEPVDPQPDQPIQPLVPLDLDNEFAVIAEHFAGSAALRAAEATTRAIREWRPELVVCDELDFGAMTAAEAAGVPCAVVLVIASGGLVRPGDVAEPLRRLRARFDLSARRGVPPADLVLSPFPPSFRSPALPLPPGATSFARPVPPRRPRGPRPLVYFTLGTVFNRESGDLFERVLDGLEALDVDVVTTTGREVDPALLAPRAPRIRIERFVDHDEILPRADVVVCHGGSGTVIGALASGVPVLVLPMGADQSLNAERVAALDAGAALDALHARPNRIADVVAGLLADPPRGAATIANEYDGLPPVGAVVPALVELAGRS</sequence>
<name>A0A2M9CFT6_9MICO</name>
<dbReference type="PANTHER" id="PTHR48050">
    <property type="entry name" value="STEROL 3-BETA-GLUCOSYLTRANSFERASE"/>
    <property type="match status" value="1"/>
</dbReference>